<evidence type="ECO:0000256" key="8">
    <source>
        <dbReference type="ARBA" id="ARBA00023235"/>
    </source>
</evidence>
<sequence length="903" mass="102738">MKLNFLDGIAYAYEFEEGEISKLLLPQIAQWFRGKYCTFTPPQKMAIPYIKAGYNVLISSPTGTGKTLAVFLPIIDELYRYALNGELRDQIYAVYISPLRALNNDMQKNLIQPLSDIRECIKRELGIDVEIRVAVRTSDTLPHEKSKMVKSPPHILITTPESFALALNAPKFREKLATVKWVVVDEVHELASSKRGAHLALSLERLVDLVSKDYQRIGLSATIAPLEDVARFLAGYNDNGSPRPIVIADARFSKPIDIKVVVPRFDIIYTPASMLNEAIYEELVKLISQHRTTLVFTNTRSATERVVYKLKKSLSSNGVLDADEVEAHHSSLSRDLRLEVEDKLKKGFLRVVVSSTSLELGIDIGYIDLVVLLSSPKSVTRLLQRVGRAGHNAYSVSEGIMIVVDRDDLVECTVLAKLAIQRKIDRVKIPKKPLDILAQHIVGMSLEKPRSIDEILRIIKRSYSYHEITEEELMSVINYLSSRYPGLEDYNVYAKIRYDEGSRIVGRKRGARMIYQLNVGAIPDEAKVAVVAVVDGRKKYIGDLEEGFAEILAPGDVFVLGGKTYRVLALHPTHVVVEPAGGERPTVPSWFSEMLPLAYDSALEVGKFRRVVAELINSMPREHVISWLMKEYNIEEHAAEYIYDYIFQQMAFTSTKVPSDRFMLIEIWFDNEKKATSVIFHSLFGRRVNDVLSRAYAYVFARHLRENVKVTVTDNGFMLTFSSPLKVQEVKKLVSEVSHKNVEEIVRKAVRATELFKKRFRHCAERAFMLLRRYKGVDVSIARRQVNAEKIIQVLEKYDKFPVIEETYREVLEDFMDLSHAKEVLRKIEEGEIEVGIIESDLAPSPFAHNIIAYGYSDVVLMEDKRKLIAKLQDIVKKVLEERKRVGEEKVHKHRVLLSSSAI</sequence>
<dbReference type="Pfam" id="PF08494">
    <property type="entry name" value="DEAD_assoc"/>
    <property type="match status" value="1"/>
</dbReference>
<dbReference type="GO" id="GO:0140097">
    <property type="term" value="F:catalytic activity, acting on DNA"/>
    <property type="evidence" value="ECO:0007669"/>
    <property type="project" value="UniProtKB-ARBA"/>
</dbReference>
<dbReference type="InterPro" id="IPR001650">
    <property type="entry name" value="Helicase_C-like"/>
</dbReference>
<keyword evidence="7" id="KW-0234">DNA repair</keyword>
<evidence type="ECO:0000256" key="7">
    <source>
        <dbReference type="ARBA" id="ARBA00023204"/>
    </source>
</evidence>
<gene>
    <name evidence="13" type="ORF">ENV14_07760</name>
</gene>
<dbReference type="SMART" id="SM00490">
    <property type="entry name" value="HELICc"/>
    <property type="match status" value="1"/>
</dbReference>
<keyword evidence="2" id="KW-0227">DNA damage</keyword>
<reference evidence="13" key="1">
    <citation type="journal article" date="2020" name="mSystems">
        <title>Genome- and Community-Level Interaction Insights into Carbon Utilization and Element Cycling Functions of Hydrothermarchaeota in Hydrothermal Sediment.</title>
        <authorList>
            <person name="Zhou Z."/>
            <person name="Liu Y."/>
            <person name="Xu W."/>
            <person name="Pan J."/>
            <person name="Luo Z.H."/>
            <person name="Li M."/>
        </authorList>
    </citation>
    <scope>NUCLEOTIDE SEQUENCE [LARGE SCALE GENOMIC DNA]</scope>
    <source>
        <strain evidence="13">SpSt-732</strain>
    </source>
</reference>
<dbReference type="NCBIfam" id="NF010338">
    <property type="entry name" value="PRK13767.1"/>
    <property type="match status" value="1"/>
</dbReference>
<dbReference type="InterPro" id="IPR017170">
    <property type="entry name" value="Lhr-like"/>
</dbReference>
<keyword evidence="4 13" id="KW-0347">Helicase</keyword>
<evidence type="ECO:0000259" key="12">
    <source>
        <dbReference type="PROSITE" id="PS51194"/>
    </source>
</evidence>
<evidence type="ECO:0000313" key="13">
    <source>
        <dbReference type="EMBL" id="HGI88262.1"/>
    </source>
</evidence>
<dbReference type="InterPro" id="IPR052511">
    <property type="entry name" value="ATP-dep_Helicase"/>
</dbReference>
<dbReference type="GO" id="GO:0006281">
    <property type="term" value="P:DNA repair"/>
    <property type="evidence" value="ECO:0007669"/>
    <property type="project" value="UniProtKB-KW"/>
</dbReference>
<accession>A0A7C4FC53</accession>
<dbReference type="Gene3D" id="3.40.50.300">
    <property type="entry name" value="P-loop containing nucleotide triphosphate hydrolases"/>
    <property type="match status" value="2"/>
</dbReference>
<dbReference type="InterPro" id="IPR011545">
    <property type="entry name" value="DEAD/DEAH_box_helicase_dom"/>
</dbReference>
<name>A0A7C4FC53_9CREN</name>
<dbReference type="GO" id="GO:0005524">
    <property type="term" value="F:ATP binding"/>
    <property type="evidence" value="ECO:0007669"/>
    <property type="project" value="UniProtKB-KW"/>
</dbReference>
<feature type="domain" description="Helicase ATP-binding" evidence="11">
    <location>
        <begin position="47"/>
        <end position="241"/>
    </location>
</feature>
<dbReference type="AlphaFoldDB" id="A0A7C4FC53"/>
<keyword evidence="5" id="KW-0067">ATP-binding</keyword>
<feature type="domain" description="Helicase C-terminal" evidence="12">
    <location>
        <begin position="278"/>
        <end position="435"/>
    </location>
</feature>
<dbReference type="CDD" id="cd17922">
    <property type="entry name" value="DEXHc_LHR-like"/>
    <property type="match status" value="1"/>
</dbReference>
<evidence type="ECO:0000256" key="5">
    <source>
        <dbReference type="ARBA" id="ARBA00022840"/>
    </source>
</evidence>
<dbReference type="EMBL" id="DTFF01000064">
    <property type="protein sequence ID" value="HGI88262.1"/>
    <property type="molecule type" value="Genomic_DNA"/>
</dbReference>
<organism evidence="13">
    <name type="scientific">Ignisphaera aggregans</name>
    <dbReference type="NCBI Taxonomy" id="334771"/>
    <lineage>
        <taxon>Archaea</taxon>
        <taxon>Thermoproteota</taxon>
        <taxon>Thermoprotei</taxon>
        <taxon>Desulfurococcales</taxon>
        <taxon>Desulfurococcaceae</taxon>
        <taxon>Ignisphaera</taxon>
    </lineage>
</organism>
<dbReference type="SUPFAM" id="SSF52540">
    <property type="entry name" value="P-loop containing nucleoside triphosphate hydrolases"/>
    <property type="match status" value="1"/>
</dbReference>
<evidence type="ECO:0000256" key="9">
    <source>
        <dbReference type="ARBA" id="ARBA00093467"/>
    </source>
</evidence>
<comment type="similarity">
    <text evidence="9">Belongs to the Lhr helicase family. Lhr-Core subfamily.</text>
</comment>
<dbReference type="Pfam" id="PF19306">
    <property type="entry name" value="WHD_Lhr"/>
    <property type="match status" value="1"/>
</dbReference>
<keyword evidence="8" id="KW-0413">Isomerase</keyword>
<proteinExistence type="inferred from homology"/>
<dbReference type="SMART" id="SM00487">
    <property type="entry name" value="DEXDc"/>
    <property type="match status" value="1"/>
</dbReference>
<dbReference type="InterPro" id="IPR014001">
    <property type="entry name" value="Helicase_ATP-bd"/>
</dbReference>
<dbReference type="InterPro" id="IPR013701">
    <property type="entry name" value="Lhr-like_DEAD/DEAH_assoc"/>
</dbReference>
<evidence type="ECO:0000256" key="1">
    <source>
        <dbReference type="ARBA" id="ARBA00022741"/>
    </source>
</evidence>
<keyword evidence="6" id="KW-0238">DNA-binding</keyword>
<dbReference type="Pfam" id="PF00271">
    <property type="entry name" value="Helicase_C"/>
    <property type="match status" value="1"/>
</dbReference>
<evidence type="ECO:0000256" key="2">
    <source>
        <dbReference type="ARBA" id="ARBA00022763"/>
    </source>
</evidence>
<feature type="coiled-coil region" evidence="10">
    <location>
        <begin position="862"/>
        <end position="889"/>
    </location>
</feature>
<keyword evidence="10" id="KW-0175">Coiled coil</keyword>
<dbReference type="CDD" id="cd18796">
    <property type="entry name" value="SF2_C_LHR"/>
    <property type="match status" value="1"/>
</dbReference>
<evidence type="ECO:0000259" key="11">
    <source>
        <dbReference type="PROSITE" id="PS51192"/>
    </source>
</evidence>
<comment type="caution">
    <text evidence="13">The sequence shown here is derived from an EMBL/GenBank/DDBJ whole genome shotgun (WGS) entry which is preliminary data.</text>
</comment>
<evidence type="ECO:0000256" key="6">
    <source>
        <dbReference type="ARBA" id="ARBA00023125"/>
    </source>
</evidence>
<keyword evidence="3" id="KW-0378">Hydrolase</keyword>
<dbReference type="PROSITE" id="PS51192">
    <property type="entry name" value="HELICASE_ATP_BIND_1"/>
    <property type="match status" value="1"/>
</dbReference>
<dbReference type="PIRSF" id="PIRSF037307">
    <property type="entry name" value="Lhr-like_helic_prd"/>
    <property type="match status" value="1"/>
</dbReference>
<dbReference type="PANTHER" id="PTHR47962:SF6">
    <property type="entry name" value="LARGE HELICASE-RELATED PROTEIN"/>
    <property type="match status" value="1"/>
</dbReference>
<dbReference type="InterPro" id="IPR045628">
    <property type="entry name" value="Lhr_WH_dom"/>
</dbReference>
<evidence type="ECO:0000256" key="4">
    <source>
        <dbReference type="ARBA" id="ARBA00022806"/>
    </source>
</evidence>
<protein>
    <submittedName>
        <fullName evidence="13">ATP-dependent helicase</fullName>
    </submittedName>
</protein>
<evidence type="ECO:0000256" key="10">
    <source>
        <dbReference type="SAM" id="Coils"/>
    </source>
</evidence>
<keyword evidence="1" id="KW-0547">Nucleotide-binding</keyword>
<dbReference type="GO" id="GO:0003677">
    <property type="term" value="F:DNA binding"/>
    <property type="evidence" value="ECO:0007669"/>
    <property type="project" value="UniProtKB-KW"/>
</dbReference>
<dbReference type="PROSITE" id="PS51194">
    <property type="entry name" value="HELICASE_CTER"/>
    <property type="match status" value="1"/>
</dbReference>
<dbReference type="GO" id="GO:0004386">
    <property type="term" value="F:helicase activity"/>
    <property type="evidence" value="ECO:0007669"/>
    <property type="project" value="UniProtKB-KW"/>
</dbReference>
<dbReference type="PANTHER" id="PTHR47962">
    <property type="entry name" value="ATP-DEPENDENT HELICASE LHR-RELATED-RELATED"/>
    <property type="match status" value="1"/>
</dbReference>
<dbReference type="Pfam" id="PF00270">
    <property type="entry name" value="DEAD"/>
    <property type="match status" value="1"/>
</dbReference>
<evidence type="ECO:0000256" key="3">
    <source>
        <dbReference type="ARBA" id="ARBA00022801"/>
    </source>
</evidence>
<dbReference type="GO" id="GO:0016887">
    <property type="term" value="F:ATP hydrolysis activity"/>
    <property type="evidence" value="ECO:0007669"/>
    <property type="project" value="TreeGrafter"/>
</dbReference>
<dbReference type="InterPro" id="IPR027417">
    <property type="entry name" value="P-loop_NTPase"/>
</dbReference>